<dbReference type="PANTHER" id="PTHR30204:SF69">
    <property type="entry name" value="MERR-FAMILY TRANSCRIPTIONAL REGULATOR"/>
    <property type="match status" value="1"/>
</dbReference>
<evidence type="ECO:0000256" key="2">
    <source>
        <dbReference type="ARBA" id="ARBA00023015"/>
    </source>
</evidence>
<organism evidence="7 8">
    <name type="scientific">Plantactinospora alkalitolerans</name>
    <dbReference type="NCBI Taxonomy" id="2789879"/>
    <lineage>
        <taxon>Bacteria</taxon>
        <taxon>Bacillati</taxon>
        <taxon>Actinomycetota</taxon>
        <taxon>Actinomycetes</taxon>
        <taxon>Micromonosporales</taxon>
        <taxon>Micromonosporaceae</taxon>
        <taxon>Plantactinospora</taxon>
    </lineage>
</organism>
<feature type="region of interest" description="Disordered" evidence="5">
    <location>
        <begin position="56"/>
        <end position="95"/>
    </location>
</feature>
<keyword evidence="3" id="KW-0238">DNA-binding</keyword>
<feature type="domain" description="HTH merR-type" evidence="6">
    <location>
        <begin position="94"/>
        <end position="163"/>
    </location>
</feature>
<reference evidence="7 8" key="1">
    <citation type="submission" date="2020-11" db="EMBL/GenBank/DDBJ databases">
        <title>A novel isolate from a Black sea contaminated sediment with potential to produce alkanes: Plantactinospora alkalitolerans sp. nov.</title>
        <authorList>
            <person name="Carro L."/>
            <person name="Veyisoglu A."/>
            <person name="Guven K."/>
            <person name="Schumann P."/>
            <person name="Klenk H.-P."/>
            <person name="Sahin N."/>
        </authorList>
    </citation>
    <scope>NUCLEOTIDE SEQUENCE [LARGE SCALE GENOMIC DNA]</scope>
    <source>
        <strain evidence="7 8">S1510</strain>
    </source>
</reference>
<dbReference type="PROSITE" id="PS50937">
    <property type="entry name" value="HTH_MERR_2"/>
    <property type="match status" value="1"/>
</dbReference>
<dbReference type="InterPro" id="IPR047057">
    <property type="entry name" value="MerR_fam"/>
</dbReference>
<evidence type="ECO:0000256" key="3">
    <source>
        <dbReference type="ARBA" id="ARBA00023125"/>
    </source>
</evidence>
<evidence type="ECO:0000259" key="6">
    <source>
        <dbReference type="PROSITE" id="PS50937"/>
    </source>
</evidence>
<protein>
    <submittedName>
        <fullName evidence="7">MerR family transcriptional regulator</fullName>
    </submittedName>
</protein>
<accession>A0ABS0H6Z2</accession>
<comment type="caution">
    <text evidence="7">The sequence shown here is derived from an EMBL/GenBank/DDBJ whole genome shotgun (WGS) entry which is preliminary data.</text>
</comment>
<keyword evidence="2" id="KW-0805">Transcription regulation</keyword>
<dbReference type="Proteomes" id="UP000638560">
    <property type="component" value="Unassembled WGS sequence"/>
</dbReference>
<evidence type="ECO:0000313" key="8">
    <source>
        <dbReference type="Proteomes" id="UP000638560"/>
    </source>
</evidence>
<dbReference type="EMBL" id="JADPUN010000331">
    <property type="protein sequence ID" value="MBF9134239.1"/>
    <property type="molecule type" value="Genomic_DNA"/>
</dbReference>
<keyword evidence="4" id="KW-0804">Transcription</keyword>
<dbReference type="PRINTS" id="PR00040">
    <property type="entry name" value="HTHMERR"/>
</dbReference>
<dbReference type="InterPro" id="IPR000551">
    <property type="entry name" value="MerR-type_HTH_dom"/>
</dbReference>
<keyword evidence="8" id="KW-1185">Reference proteome</keyword>
<dbReference type="CDD" id="cd01106">
    <property type="entry name" value="HTH_TipAL-Mta"/>
    <property type="match status" value="1"/>
</dbReference>
<dbReference type="PANTHER" id="PTHR30204">
    <property type="entry name" value="REDOX-CYCLING DRUG-SENSING TRANSCRIPTIONAL ACTIVATOR SOXR"/>
    <property type="match status" value="1"/>
</dbReference>
<evidence type="ECO:0000313" key="7">
    <source>
        <dbReference type="EMBL" id="MBF9134239.1"/>
    </source>
</evidence>
<dbReference type="SMART" id="SM00422">
    <property type="entry name" value="HTH_MERR"/>
    <property type="match status" value="1"/>
</dbReference>
<evidence type="ECO:0000256" key="1">
    <source>
        <dbReference type="ARBA" id="ARBA00022491"/>
    </source>
</evidence>
<gene>
    <name evidence="7" type="ORF">I0C86_35690</name>
</gene>
<evidence type="ECO:0000256" key="4">
    <source>
        <dbReference type="ARBA" id="ARBA00023163"/>
    </source>
</evidence>
<dbReference type="Gene3D" id="1.10.1660.10">
    <property type="match status" value="1"/>
</dbReference>
<proteinExistence type="predicted"/>
<name>A0ABS0H6Z2_9ACTN</name>
<feature type="compositionally biased region" description="Gly residues" evidence="5">
    <location>
        <begin position="66"/>
        <end position="83"/>
    </location>
</feature>
<dbReference type="InterPro" id="IPR009061">
    <property type="entry name" value="DNA-bd_dom_put_sf"/>
</dbReference>
<evidence type="ECO:0000256" key="5">
    <source>
        <dbReference type="SAM" id="MobiDB-lite"/>
    </source>
</evidence>
<dbReference type="Pfam" id="PF13411">
    <property type="entry name" value="MerR_1"/>
    <property type="match status" value="1"/>
</dbReference>
<sequence>MGVALQAPGAGSFEVSEDRGRDLPQFLDACTWLDGHGPHVRSVVVHAGLEPAVTEGPTVGDVIGNGVAGSGDSGRQQGTGGSAGRRSTGDGGRRWSIGELARASGMTVRALRHYDEIGLLSAGERTGSGHRRYTEDDLRRLYRVRSLRSLGLSLEEIAGVLAEPAGDLAAMRVLLTAQLRGLEARAVQLQQLTRQLRGLLARIDSASMPDPDQFMTTLEMISVFETYFTPEQREQLAQRRTELGGTAIEAARTEWAGLVEELLCHVRDETPVDDPRVRDLVARWDTLGNRFHVDGQGGERTKTAARRMWDDNSEEIGPSLPWPADRMRNLLAYLERVRQQLG</sequence>
<dbReference type="SUPFAM" id="SSF46955">
    <property type="entry name" value="Putative DNA-binding domain"/>
    <property type="match status" value="1"/>
</dbReference>
<keyword evidence="1" id="KW-0678">Repressor</keyword>